<dbReference type="GO" id="GO:0005768">
    <property type="term" value="C:endosome"/>
    <property type="evidence" value="ECO:0007669"/>
    <property type="project" value="UniProtKB-SubCell"/>
</dbReference>
<dbReference type="CDD" id="cd00054">
    <property type="entry name" value="EGF_CA"/>
    <property type="match status" value="6"/>
</dbReference>
<dbReference type="SUPFAM" id="SSF49854">
    <property type="entry name" value="Spermadhesin, CUB domain"/>
    <property type="match status" value="26"/>
</dbReference>
<keyword evidence="10" id="KW-0732">Signal</keyword>
<dbReference type="InterPro" id="IPR035914">
    <property type="entry name" value="Sperma_CUB_dom_sf"/>
</dbReference>
<feature type="disulfide bond" evidence="20">
    <location>
        <begin position="462"/>
        <end position="479"/>
    </location>
</feature>
<dbReference type="InterPro" id="IPR000152">
    <property type="entry name" value="EGF-type_Asp/Asn_hydroxyl_site"/>
</dbReference>
<name>A0A182HM03_ANOAR</name>
<dbReference type="Pfam" id="PF00431">
    <property type="entry name" value="CUB"/>
    <property type="match status" value="26"/>
</dbReference>
<dbReference type="EnsemblMetazoa" id="AARA002285-RA">
    <property type="protein sequence ID" value="AARA002285-PA"/>
    <property type="gene ID" value="AARA002285"/>
</dbReference>
<dbReference type="FunFam" id="2.60.120.290:FF:000068">
    <property type="entry name" value="Metalloendopeptidase"/>
    <property type="match status" value="1"/>
</dbReference>
<dbReference type="Pfam" id="PF07645">
    <property type="entry name" value="EGF_CA"/>
    <property type="match status" value="3"/>
</dbReference>
<dbReference type="Gene3D" id="2.10.25.10">
    <property type="entry name" value="Laminin"/>
    <property type="match status" value="6"/>
</dbReference>
<evidence type="ECO:0000256" key="9">
    <source>
        <dbReference type="ARBA" id="ARBA00022723"/>
    </source>
</evidence>
<dbReference type="FunFam" id="2.60.120.290:FF:000013">
    <property type="entry name" value="Membrane frizzled-related protein"/>
    <property type="match status" value="1"/>
</dbReference>
<evidence type="ECO:0000256" key="10">
    <source>
        <dbReference type="ARBA" id="ARBA00022729"/>
    </source>
</evidence>
<evidence type="ECO:0000313" key="21">
    <source>
        <dbReference type="EnsemblMetazoa" id="AARA002285-PA"/>
    </source>
</evidence>
<evidence type="ECO:0000256" key="2">
    <source>
        <dbReference type="ARBA" id="ARBA00004202"/>
    </source>
</evidence>
<keyword evidence="17 20" id="KW-1015">Disulfide bond</keyword>
<dbReference type="InterPro" id="IPR009030">
    <property type="entry name" value="Growth_fac_rcpt_cys_sf"/>
</dbReference>
<dbReference type="SMART" id="SM00042">
    <property type="entry name" value="CUB"/>
    <property type="match status" value="26"/>
</dbReference>
<evidence type="ECO:0000256" key="7">
    <source>
        <dbReference type="ARBA" id="ARBA00022553"/>
    </source>
</evidence>
<dbReference type="InterPro" id="IPR013032">
    <property type="entry name" value="EGF-like_CS"/>
</dbReference>
<sequence>MWLKSTCIALYVLFWVFYCVEGGFDDQAKILATNGHIIIESAQDRNITFYMKGSGHLNIGGLSIEQVLRTLSKMMIDGRPSTDSQPFLPGGSVADQVQLLATYVSGPYGLIKRVETLEQQSSSRNVTQMNPRIGALARRVRNVETKVALLMSTLQVNRCTSGPCQNGGTCIAQYDSFMCLCPSNWEGQTCTTDVNECALFAGTDLGCQNGATCKNIHGGYTCMCPDGWRGIHCNTRSQDCATAGADLCGHGTCVQAKDGYRCICDQGWKTNGLTPACSVDVDECSESKPHCSKDPEVSCINLPGSFVCGPCPAGYSGNGFYCVDIDECETNNGGCSTSPSVQCINTRGSYRCGNCPAGYTGDGRTCLAQGNRCTQGLCHPMARCVDYGSAVPNCICLPGYIGSGFGPNGCYRSSMNPCASAPCRNGGTCTKIDAQNYSCACPPGTNPPNCMRTTSPCESNPCQNGGTCVGSSGTRNFLCRCPAGYTGLRCQTPTRTCGGIRFQMSGTLRYPEFNGTYNHNARCAWLIKTNETQVLNVTFTQFSLENPVSSGECKYDWLQIHDGRTSAAQIIGRFCGNELPRGGNFQSTHNMLYLWFRSDNATAHDGFQLRWESIDPVCGGTIAAVSHGLIASPGTPGNYPPNRDCKWYLQAPQGRRLQFTFFTMKIEVHETCGFDYLEITDGLRDEGTLLAKYCNTSHPPPLITPSNEATVHFHSDESGNDAGFQIHYAVVEGVPGCGGTYTQREGVISSPLSQTDNVYPNNLNCEYLIKQPVGSRVEIRFSKFHLEQSEACKFDYLEIFDGPSTEDPSLGKFCGDRMPPLFTSTGNALMLKFHTDWSAPNPGFSLLYKIKCGGTFTDPAVELISPSYPQMYPSDQLCDYVIHAPLGKAIVLDFQDFDFEKNSFPKCELDYVELYDGLLPTNETLLGRYCSTKAPPQTISSKNVLLLRFVSDGSVSGRGFKGNFSFHDVSCGGVLMREDTIIRSPMIAETGKYQHDAQCEWIIVAPAGHAVQLTWNSFELEVSAWCVYDYVQVFDNSSMANSLVGRYCGTDKPPAITSTGNMVTIRFVTDSSSSKDGFSLSFNFIDVEKSCGGNFFATSGIIRSPGWPKNYPSNKVCEWVITVPMGQQIMLLVHSFKMEKHRICRFDGLTIRNGGTQNAPLIGNYCGEDNFNGTISFSHQLYLRFYSDSSRNYAGFMIEWDSATTGCGGILTSPRGSIISPNYPLPYGQNALCTWRISMSQGSAIHIVFTDMDMESHKDCQYDYLDIYDGIDTSGRKLGRFCSAETDPIVLDTDTNHAIIRMRTDETNQRRGFQLKYNILCRRNLTGYGGVIESPNFPNEYSASMDCRWTIRVPPGNKINLEFSHFDFESITQQTGSNATHQRCPFDYVELQEMGTGDLPVARRYCANKPPPIVSMGRSIDLIFHTDSSGEQMGFRAEWSINGCGGLLTKPWGSFTSPNYPNQYPKETECHWTIRVEPGKRIELAVDDFHMETNDQCRFDGLHIANDANFTQQVTKICHEQQEPVHLSSSGSELFVKFYSDSTFTYKGFRANYRTTDAKCGGKITLHEGFISSPNYPSNYPANASCQWLIQTDATHTLQLRLKSLAIERSPNCINDSLQVYDGSVASADQLLLTSCGSEPNVTSVSSTGHEMLVTFKSNERMEAKGFQAEFMTNCGSRIEVKRPGNILLNKAHKMSSDNCTWVLIAPEPTQRITLTIAHLSVMDLEGDCFASVTVYDGDGTDGPKRFEGCGHKIPPAIVSNGNALTVLVSSEDLLLSKIDNLFVEMAYTTIENACGGRLTALMGQFASPNYPNTYPLNVECVWKLSASPGNKMSLFFTELDIEPSDDCNGDYLEVRERDENGPLLGDFCGNQVPTNLTEASSFWVKFRSNGAGVAKGFRAEYSYDTMSEITGTSGTITSPMYPRSYARADNIAWRITVDIGSVIAISFNRYAIDRHTDDPLMCDGALRIYDGYDETAASLLTGCGYIKPDPVTSTSNVVYILLDHSDVMESSSFSLSWQQKFVSSAVNIPVNNEYFCDGHATIVLNSTDTVQNLTSPGYPNGYTNGLNCSWIFQSALPLYHPFLVLTFVDLEESSDCLADYIEVFHSSDLATWRSYGRVCTYFLRVANKFHGSPHLKVDFRTDYYQNRTGFTGSVFLRCGGLLTDPNGVITQPNALPLIPPAPSPIGRPELMDACSWNISVRAGRTIELTFEQLNITSVATPYANKGFVAIMNGIDDHSPLIGRYSGTELPGPIKTSSNRAFVQYRPSDTGANRFRLVYREVGIECGGDLVLTAQSNSTIIATPNYPNVPPPHTECFWKVLAPAGELLRVELLSQMLLPRMPGCRSEYVQLREGLTSQAPELLHSCTGDLTKRIITRTNALQVKYFNDRVEPNSAVQLRISLAKCGGVQRGSHGTITSKNFPQPGGYPVPAVCEYYIQEGQYGMMQLTFEDLHLPIKANCSGQDHVRIFSILPAPNETEIELGKFCGQEVPKQPILSVVPNVKIVFTANTPNPIFRGFRLNYAVNYSRCSHSLVGESGEFASNGYGEPMQPFSFCEWRITVPAGRRVKVEFIDLDIADQAVPYPWFQRLSFYDGLNYQVRIKAVTSNDKTTPIYSSDNRMMVQYLSKAMTGRRGFRLRYSSDESSLCEGNLDGWQGSINSPVNVTTAVCTYKRTDPTLSRDPSAEPNVGTLALNFREVYAGPSERMCVDITRSATPIGGTNVLKKLCVNATNVVVVSPFPNTVINTAQAAYSGVLAFRMDYRVHQCGGVYGSIPNISYPVGLEPYGRDGLHCAWYVTFPDQTLISVAFERFTLQQPCDQEYLLVYNGPGPSSPLLGRFCKDSAPPTEGIVTQRHLLFVEYHTVPANGSSGSAGSDFELRLSSKNFGCGGTLHTGSPTFGSALKDGKYLPGQECIWLLQANAGQHIGVRFTGRFNLQTSPNCTKDYVELFDQQRNREWVSLGRVCGKEVPPSFNSSGTVMKVVFRTDESIEGDGFTIQWNSNCGGIFYAEQETNVIVSPNYPAKYNNMQVCNYTILANTSDAGIDFNFLDFDLEDSVVTSVCSYDNLTVYRKLEYAEPITWEKVGTYCRKTPPARFRVKDRAAIVFRTDRYIQARGFRFEYRLDTCGANITSSRRIESPEQLPPDGMYRPALVCRWYIDIPQGQKVTVRFETLEMDHTESCYFDMVEVYRGLEQTPDKRLALLCGNLTSHAPAIAISGTRHGMVSFKTESFSTSRAKMTALVLYSPDCDKHITLDERTPSYRLNVIGSGNDRVQDCQYVFRAPSGYTLRIVFDQFHVGSARNATNCTDDYVELRDGGSVFSMLLGRFCGNERVNAQSSFGSTLHLRYVTDSALRGTLFDATVTMVPSLCGAMNRNLTGGAIVTLNTPNFGGSGKYPPNARCLWLLEAAPGKQIEIQFLTMDLQQYDEGGRECKDYIGIRDATLKSIIYEGLGDSLIFNGGSSNKASFYHGSRYANAYNIYCGSNYLPSPYVSITNRVYVSFESDGQIEGKGVSLRVHESSVCAKNYTALQGRIVQNELQKDQQCTITVQVPHNYTIALYFNMFYLYNVDCAVHALKAYDGTHESADRLLGEYCNFATPNPLFTTGNVLRLVFPATDRELVSLQLDATYVATDQGQGCGGELYNYGGVFTSPLYPANNRTRMECLWTVTVPNNLLVALRFEVFDLGSKSSCATDYLQVLDREEDPKAPKADDGQEKVVRQHCGGESPANYISTGSTIRVRYKKTQNFAGVGWVIKFMGVEKGVGVNDY</sequence>
<comment type="caution">
    <text evidence="20">Lacks conserved residue(s) required for the propagation of feature annotation.</text>
</comment>
<dbReference type="Proteomes" id="UP000075840">
    <property type="component" value="Unassembled WGS sequence"/>
</dbReference>
<keyword evidence="11" id="KW-0677">Repeat</keyword>
<evidence type="ECO:0000256" key="11">
    <source>
        <dbReference type="ARBA" id="ARBA00022737"/>
    </source>
</evidence>
<dbReference type="SUPFAM" id="SSF57196">
    <property type="entry name" value="EGF/Laminin"/>
    <property type="match status" value="4"/>
</dbReference>
<dbReference type="PROSITE" id="PS00022">
    <property type="entry name" value="EGF_1"/>
    <property type="match status" value="3"/>
</dbReference>
<keyword evidence="9" id="KW-0479">Metal-binding</keyword>
<dbReference type="CDD" id="cd22201">
    <property type="entry name" value="cubilin_NTD"/>
    <property type="match status" value="1"/>
</dbReference>
<dbReference type="InterPro" id="IPR001881">
    <property type="entry name" value="EGF-like_Ca-bd_dom"/>
</dbReference>
<evidence type="ECO:0000256" key="14">
    <source>
        <dbReference type="ARBA" id="ARBA00022927"/>
    </source>
</evidence>
<dbReference type="FunFam" id="2.60.120.290:FF:000148">
    <property type="entry name" value="AGAP005526-PA"/>
    <property type="match status" value="1"/>
</dbReference>
<dbReference type="Pfam" id="PF00008">
    <property type="entry name" value="EGF"/>
    <property type="match status" value="2"/>
</dbReference>
<dbReference type="FunFam" id="2.10.25.10:FF:000602">
    <property type="entry name" value="Notch receptor protein"/>
    <property type="match status" value="1"/>
</dbReference>
<dbReference type="EMBL" id="APCN01004293">
    <property type="status" value="NOT_ANNOTATED_CDS"/>
    <property type="molecule type" value="Genomic_DNA"/>
</dbReference>
<keyword evidence="15" id="KW-1133">Transmembrane helix</keyword>
<dbReference type="CDD" id="cd00041">
    <property type="entry name" value="CUB"/>
    <property type="match status" value="26"/>
</dbReference>
<evidence type="ECO:0000256" key="19">
    <source>
        <dbReference type="PROSITE-ProRule" id="PRU00059"/>
    </source>
</evidence>
<evidence type="ECO:0000256" key="17">
    <source>
        <dbReference type="ARBA" id="ARBA00023157"/>
    </source>
</evidence>
<comment type="subcellular location">
    <subcellularLocation>
        <location evidence="2">Cell membrane</location>
        <topology evidence="2">Peripheral membrane protein</topology>
    </subcellularLocation>
    <subcellularLocation>
        <location evidence="3">Cell membrane</location>
        <topology evidence="3">Single-pass type I membrane protein</topology>
    </subcellularLocation>
    <subcellularLocation>
        <location evidence="1">Endosome</location>
    </subcellularLocation>
</comment>
<feature type="disulfide bond" evidence="20">
    <location>
        <begin position="481"/>
        <end position="490"/>
    </location>
</feature>
<dbReference type="PANTHER" id="PTHR24251">
    <property type="entry name" value="OVOCHYMASE-RELATED"/>
    <property type="match status" value="1"/>
</dbReference>
<evidence type="ECO:0000313" key="22">
    <source>
        <dbReference type="Proteomes" id="UP000075840"/>
    </source>
</evidence>
<organism evidence="21 22">
    <name type="scientific">Anopheles arabiensis</name>
    <name type="common">Mosquito</name>
    <dbReference type="NCBI Taxonomy" id="7173"/>
    <lineage>
        <taxon>Eukaryota</taxon>
        <taxon>Metazoa</taxon>
        <taxon>Ecdysozoa</taxon>
        <taxon>Arthropoda</taxon>
        <taxon>Hexapoda</taxon>
        <taxon>Insecta</taxon>
        <taxon>Pterygota</taxon>
        <taxon>Neoptera</taxon>
        <taxon>Endopterygota</taxon>
        <taxon>Diptera</taxon>
        <taxon>Nematocera</taxon>
        <taxon>Culicoidea</taxon>
        <taxon>Culicidae</taxon>
        <taxon>Anophelinae</taxon>
        <taxon>Anopheles</taxon>
    </lineage>
</organism>
<dbReference type="VEuPathDB" id="VectorBase:AARA21_007912"/>
<dbReference type="FunFam" id="2.60.120.290:FF:000127">
    <property type="entry name" value="C-type LECtin"/>
    <property type="match status" value="1"/>
</dbReference>
<evidence type="ECO:0000256" key="15">
    <source>
        <dbReference type="ARBA" id="ARBA00022989"/>
    </source>
</evidence>
<dbReference type="InterPro" id="IPR000859">
    <property type="entry name" value="CUB_dom"/>
</dbReference>
<evidence type="ECO:0000256" key="4">
    <source>
        <dbReference type="ARBA" id="ARBA00022448"/>
    </source>
</evidence>
<dbReference type="FunFam" id="2.60.120.290:FF:000042">
    <property type="entry name" value="AGAP005526-PA"/>
    <property type="match status" value="6"/>
</dbReference>
<dbReference type="PROSITE" id="PS00010">
    <property type="entry name" value="ASX_HYDROXYL"/>
    <property type="match status" value="1"/>
</dbReference>
<evidence type="ECO:0000256" key="6">
    <source>
        <dbReference type="ARBA" id="ARBA00022536"/>
    </source>
</evidence>
<dbReference type="SMART" id="SM00179">
    <property type="entry name" value="EGF_CA"/>
    <property type="match status" value="7"/>
</dbReference>
<evidence type="ECO:0000256" key="20">
    <source>
        <dbReference type="PROSITE-ProRule" id="PRU00076"/>
    </source>
</evidence>
<dbReference type="VEuPathDB" id="VectorBase:AARA002285"/>
<evidence type="ECO:0000256" key="12">
    <source>
        <dbReference type="ARBA" id="ARBA00022753"/>
    </source>
</evidence>
<keyword evidence="8" id="KW-0812">Transmembrane</keyword>
<evidence type="ECO:0000256" key="16">
    <source>
        <dbReference type="ARBA" id="ARBA00023136"/>
    </source>
</evidence>
<dbReference type="FunFam" id="2.10.25.10:FF:000260">
    <property type="entry name" value="Notch receptor 4"/>
    <property type="match status" value="1"/>
</dbReference>
<dbReference type="GO" id="GO:0015031">
    <property type="term" value="P:protein transport"/>
    <property type="evidence" value="ECO:0007669"/>
    <property type="project" value="UniProtKB-KW"/>
</dbReference>
<dbReference type="FunFam" id="2.10.25.10:FF:000391">
    <property type="entry name" value="Weary, isoform C"/>
    <property type="match status" value="1"/>
</dbReference>
<dbReference type="FunFam" id="2.10.25.10:FF:000379">
    <property type="entry name" value="Cubilin"/>
    <property type="match status" value="1"/>
</dbReference>
<dbReference type="Gene3D" id="2.60.120.290">
    <property type="entry name" value="Spermadhesin, CUB domain"/>
    <property type="match status" value="26"/>
</dbReference>
<dbReference type="FunFam" id="2.10.25.10:FF:000429">
    <property type="entry name" value="Cubilin"/>
    <property type="match status" value="1"/>
</dbReference>
<evidence type="ECO:0000256" key="3">
    <source>
        <dbReference type="ARBA" id="ARBA00004251"/>
    </source>
</evidence>
<dbReference type="PROSITE" id="PS01187">
    <property type="entry name" value="EGF_CA"/>
    <property type="match status" value="2"/>
</dbReference>
<dbReference type="PROSITE" id="PS01180">
    <property type="entry name" value="CUB"/>
    <property type="match status" value="26"/>
</dbReference>
<keyword evidence="14" id="KW-0653">Protein transport</keyword>
<feature type="disulfide bond" evidence="20">
    <location>
        <begin position="224"/>
        <end position="233"/>
    </location>
</feature>
<dbReference type="GO" id="GO:0005509">
    <property type="term" value="F:calcium ion binding"/>
    <property type="evidence" value="ECO:0007669"/>
    <property type="project" value="InterPro"/>
</dbReference>
<dbReference type="GO" id="GO:0007154">
    <property type="term" value="P:cell communication"/>
    <property type="evidence" value="ECO:0007669"/>
    <property type="project" value="UniProtKB-ARBA"/>
</dbReference>
<keyword evidence="13" id="KW-0106">Calcium</keyword>
<dbReference type="FunFam" id="2.60.120.290:FF:000092">
    <property type="entry name" value="Cubilin homolog"/>
    <property type="match status" value="1"/>
</dbReference>
<dbReference type="InterPro" id="IPR018097">
    <property type="entry name" value="EGF_Ca-bd_CS"/>
</dbReference>
<dbReference type="FunFam" id="2.60.120.290:FF:000091">
    <property type="entry name" value="Cubilin homolog"/>
    <property type="match status" value="1"/>
</dbReference>
<evidence type="ECO:0000256" key="8">
    <source>
        <dbReference type="ARBA" id="ARBA00022692"/>
    </source>
</evidence>
<dbReference type="GO" id="GO:0023052">
    <property type="term" value="P:signaling"/>
    <property type="evidence" value="ECO:0007669"/>
    <property type="project" value="UniProtKB-ARBA"/>
</dbReference>
<evidence type="ECO:0000256" key="5">
    <source>
        <dbReference type="ARBA" id="ARBA00022475"/>
    </source>
</evidence>
<dbReference type="SMART" id="SM00181">
    <property type="entry name" value="EGF"/>
    <property type="match status" value="8"/>
</dbReference>
<feature type="disulfide bond" evidence="19">
    <location>
        <begin position="618"/>
        <end position="645"/>
    </location>
</feature>
<proteinExistence type="predicted"/>
<dbReference type="SUPFAM" id="SSF57184">
    <property type="entry name" value="Growth factor receptor domain"/>
    <property type="match status" value="1"/>
</dbReference>
<evidence type="ECO:0000256" key="13">
    <source>
        <dbReference type="ARBA" id="ARBA00022837"/>
    </source>
</evidence>
<protein>
    <submittedName>
        <fullName evidence="21">Uncharacterized protein</fullName>
    </submittedName>
</protein>
<feature type="disulfide bond" evidence="20">
    <location>
        <begin position="181"/>
        <end position="190"/>
    </location>
</feature>
<dbReference type="FunFam" id="2.60.120.290:FF:000082">
    <property type="entry name" value="Metalloendopeptidase"/>
    <property type="match status" value="1"/>
</dbReference>
<dbReference type="EMBL" id="APCN01004294">
    <property type="status" value="NOT_ANNOTATED_CDS"/>
    <property type="molecule type" value="Genomic_DNA"/>
</dbReference>
<evidence type="ECO:0000256" key="1">
    <source>
        <dbReference type="ARBA" id="ARBA00004177"/>
    </source>
</evidence>
<feature type="disulfide bond" evidence="20">
    <location>
        <begin position="441"/>
        <end position="450"/>
    </location>
</feature>
<keyword evidence="22" id="KW-1185">Reference proteome</keyword>
<accession>A0A182HM03</accession>
<dbReference type="GO" id="GO:0005886">
    <property type="term" value="C:plasma membrane"/>
    <property type="evidence" value="ECO:0007669"/>
    <property type="project" value="UniProtKB-SubCell"/>
</dbReference>
<reference evidence="21" key="1">
    <citation type="submission" date="2022-08" db="UniProtKB">
        <authorList>
            <consortium name="EnsemblMetazoa"/>
        </authorList>
    </citation>
    <scope>IDENTIFICATION</scope>
    <source>
        <strain evidence="21">Dongola</strain>
    </source>
</reference>
<dbReference type="FunFam" id="2.60.120.290:FF:000005">
    <property type="entry name" value="Procollagen C-endopeptidase enhancer 1"/>
    <property type="match status" value="1"/>
</dbReference>
<dbReference type="FunFam" id="2.60.120.290:FF:000060">
    <property type="entry name" value="Cubilin homolog"/>
    <property type="match status" value="2"/>
</dbReference>
<keyword evidence="7" id="KW-0597">Phosphoprotein</keyword>
<dbReference type="InterPro" id="IPR049883">
    <property type="entry name" value="NOTCH1_EGF-like"/>
</dbReference>
<keyword evidence="18" id="KW-0325">Glycoprotein</keyword>
<dbReference type="InterPro" id="IPR000742">
    <property type="entry name" value="EGF"/>
</dbReference>
<keyword evidence="12" id="KW-0967">Endosome</keyword>
<keyword evidence="6 20" id="KW-0245">EGF-like domain</keyword>
<keyword evidence="16" id="KW-0472">Membrane</keyword>
<dbReference type="PROSITE" id="PS01186">
    <property type="entry name" value="EGF_2"/>
    <property type="match status" value="2"/>
</dbReference>
<dbReference type="Pfam" id="PF12661">
    <property type="entry name" value="hEGF"/>
    <property type="match status" value="2"/>
</dbReference>
<evidence type="ECO:0000256" key="18">
    <source>
        <dbReference type="ARBA" id="ARBA00023180"/>
    </source>
</evidence>
<keyword evidence="4" id="KW-0813">Transport</keyword>
<keyword evidence="5" id="KW-1003">Cell membrane</keyword>
<dbReference type="PROSITE" id="PS50026">
    <property type="entry name" value="EGF_3"/>
    <property type="match status" value="5"/>
</dbReference>